<sequence>MQGELPSASGETAIVVMGVCGAGKSLLANRLADRLGVGMVEADDFHSPENKRKMAAGKALTDADRMPWLDAVSLAAKLQIYCEGGAVIACSSLKRAYRDRLRAALPSCIFVHLAGERGLIAERLGGRQGHFVGETLLDSQLATLEPLQVGEAGFSLDISRPVDELVDKAMKELRPARPPRTTIAS</sequence>
<evidence type="ECO:0000313" key="11">
    <source>
        <dbReference type="EMBL" id="CTQ45528.1"/>
    </source>
</evidence>
<dbReference type="RefSeq" id="WP_145903709.1">
    <property type="nucleotide sequence ID" value="NZ_CXST01000002.1"/>
</dbReference>
<dbReference type="InterPro" id="IPR027417">
    <property type="entry name" value="P-loop_NTPase"/>
</dbReference>
<comment type="similarity">
    <text evidence="2 10">Belongs to the gluconokinase GntK/GntV family.</text>
</comment>
<evidence type="ECO:0000256" key="8">
    <source>
        <dbReference type="ARBA" id="ARBA00023064"/>
    </source>
</evidence>
<dbReference type="OrthoDB" id="9795716at2"/>
<dbReference type="CDD" id="cd02021">
    <property type="entry name" value="GntK"/>
    <property type="match status" value="1"/>
</dbReference>
<dbReference type="EMBL" id="CXST01000002">
    <property type="protein sequence ID" value="CTQ45528.1"/>
    <property type="molecule type" value="Genomic_DNA"/>
</dbReference>
<comment type="pathway">
    <text evidence="1">Carbohydrate acid metabolism.</text>
</comment>
<dbReference type="Proteomes" id="UP000048926">
    <property type="component" value="Unassembled WGS sequence"/>
</dbReference>
<dbReference type="AlphaFoldDB" id="A0A0M6Y783"/>
<keyword evidence="6 10" id="KW-0418">Kinase</keyword>
<evidence type="ECO:0000256" key="6">
    <source>
        <dbReference type="ARBA" id="ARBA00022777"/>
    </source>
</evidence>
<accession>A0A0M6Y783</accession>
<dbReference type="Gene3D" id="3.40.50.300">
    <property type="entry name" value="P-loop containing nucleotide triphosphate hydrolases"/>
    <property type="match status" value="1"/>
</dbReference>
<keyword evidence="5 10" id="KW-0547">Nucleotide-binding</keyword>
<evidence type="ECO:0000256" key="4">
    <source>
        <dbReference type="ARBA" id="ARBA00022679"/>
    </source>
</evidence>
<dbReference type="PANTHER" id="PTHR43442:SF3">
    <property type="entry name" value="GLUCONOKINASE-RELATED"/>
    <property type="match status" value="1"/>
</dbReference>
<evidence type="ECO:0000256" key="10">
    <source>
        <dbReference type="RuleBase" id="RU363066"/>
    </source>
</evidence>
<evidence type="ECO:0000256" key="9">
    <source>
        <dbReference type="ARBA" id="ARBA00048090"/>
    </source>
</evidence>
<keyword evidence="8" id="KW-0311">Gluconate utilization</keyword>
<dbReference type="GO" id="GO:0005524">
    <property type="term" value="F:ATP binding"/>
    <property type="evidence" value="ECO:0007669"/>
    <property type="project" value="UniProtKB-KW"/>
</dbReference>
<dbReference type="GO" id="GO:0019521">
    <property type="term" value="P:D-gluconate metabolic process"/>
    <property type="evidence" value="ECO:0007669"/>
    <property type="project" value="UniProtKB-KW"/>
</dbReference>
<dbReference type="NCBIfam" id="TIGR01313">
    <property type="entry name" value="therm_gnt_kin"/>
    <property type="match status" value="1"/>
</dbReference>
<dbReference type="SUPFAM" id="SSF52540">
    <property type="entry name" value="P-loop containing nucleoside triphosphate hydrolases"/>
    <property type="match status" value="1"/>
</dbReference>
<evidence type="ECO:0000256" key="5">
    <source>
        <dbReference type="ARBA" id="ARBA00022741"/>
    </source>
</evidence>
<name>A0A0M6Y783_9HYPH</name>
<organism evidence="11 12">
    <name type="scientific">Roseibium aggregatum</name>
    <dbReference type="NCBI Taxonomy" id="187304"/>
    <lineage>
        <taxon>Bacteria</taxon>
        <taxon>Pseudomonadati</taxon>
        <taxon>Pseudomonadota</taxon>
        <taxon>Alphaproteobacteria</taxon>
        <taxon>Hyphomicrobiales</taxon>
        <taxon>Stappiaceae</taxon>
        <taxon>Roseibium</taxon>
    </lineage>
</organism>
<reference evidence="12" key="1">
    <citation type="submission" date="2015-07" db="EMBL/GenBank/DDBJ databases">
        <authorList>
            <person name="Rodrigo-Torres Lidia"/>
            <person name="Arahal R.David."/>
        </authorList>
    </citation>
    <scope>NUCLEOTIDE SEQUENCE [LARGE SCALE GENOMIC DNA]</scope>
    <source>
        <strain evidence="12">CECT 4801</strain>
    </source>
</reference>
<evidence type="ECO:0000256" key="1">
    <source>
        <dbReference type="ARBA" id="ARBA00004761"/>
    </source>
</evidence>
<dbReference type="InterPro" id="IPR006001">
    <property type="entry name" value="Therm_gnt_kin"/>
</dbReference>
<keyword evidence="12" id="KW-1185">Reference proteome</keyword>
<keyword evidence="4 10" id="KW-0808">Transferase</keyword>
<dbReference type="GO" id="GO:0005737">
    <property type="term" value="C:cytoplasm"/>
    <property type="evidence" value="ECO:0007669"/>
    <property type="project" value="TreeGrafter"/>
</dbReference>
<evidence type="ECO:0000256" key="3">
    <source>
        <dbReference type="ARBA" id="ARBA00012054"/>
    </source>
</evidence>
<dbReference type="STRING" id="187304.B0E33_03445"/>
<keyword evidence="7 10" id="KW-0067">ATP-binding</keyword>
<evidence type="ECO:0000256" key="2">
    <source>
        <dbReference type="ARBA" id="ARBA00008420"/>
    </source>
</evidence>
<dbReference type="GO" id="GO:0046316">
    <property type="term" value="F:gluconokinase activity"/>
    <property type="evidence" value="ECO:0007669"/>
    <property type="project" value="UniProtKB-EC"/>
</dbReference>
<dbReference type="EC" id="2.7.1.12" evidence="3 10"/>
<dbReference type="FunFam" id="3.40.50.300:FF:000522">
    <property type="entry name" value="Gluconokinase"/>
    <property type="match status" value="1"/>
</dbReference>
<evidence type="ECO:0000256" key="7">
    <source>
        <dbReference type="ARBA" id="ARBA00022840"/>
    </source>
</evidence>
<dbReference type="PANTHER" id="PTHR43442">
    <property type="entry name" value="GLUCONOKINASE-RELATED"/>
    <property type="match status" value="1"/>
</dbReference>
<comment type="catalytic activity">
    <reaction evidence="9 10">
        <text>D-gluconate + ATP = 6-phospho-D-gluconate + ADP + H(+)</text>
        <dbReference type="Rhea" id="RHEA:19433"/>
        <dbReference type="ChEBI" id="CHEBI:15378"/>
        <dbReference type="ChEBI" id="CHEBI:18391"/>
        <dbReference type="ChEBI" id="CHEBI:30616"/>
        <dbReference type="ChEBI" id="CHEBI:58759"/>
        <dbReference type="ChEBI" id="CHEBI:456216"/>
        <dbReference type="EC" id="2.7.1.12"/>
    </reaction>
</comment>
<evidence type="ECO:0000313" key="12">
    <source>
        <dbReference type="Proteomes" id="UP000048926"/>
    </source>
</evidence>
<gene>
    <name evidence="11" type="primary">gntK</name>
    <name evidence="11" type="ORF">LAL4801_03980</name>
</gene>
<protein>
    <recommendedName>
        <fullName evidence="3 10">Gluconokinase</fullName>
        <ecNumber evidence="3 10">2.7.1.12</ecNumber>
    </recommendedName>
</protein>
<proteinExistence type="inferred from homology"/>